<sequence>SPWSCVIPEISFRITLVLEVGKYFSKNLFLNSARSVVTSFGKVWYQSFAFPSKENGRVKALTASSSPPVLLVVAQITSKSLRFLIGSSPGYMWNRGSKLIRRLEFKIGNQLGVPGRLIFHCSACTAEPFQCKSRNISMMDVPESEEVENSRSKSESEEYEESFSDARDLVLTASKLTPFLPSVAFRDQQSRSSAHFNP</sequence>
<gene>
    <name evidence="2" type="ORF">PIB30_101327</name>
</gene>
<evidence type="ECO:0000313" key="2">
    <source>
        <dbReference type="EMBL" id="MED6141246.1"/>
    </source>
</evidence>
<comment type="caution">
    <text evidence="2">The sequence shown here is derived from an EMBL/GenBank/DDBJ whole genome shotgun (WGS) entry which is preliminary data.</text>
</comment>
<accession>A0ABU6SXP9</accession>
<reference evidence="2 3" key="1">
    <citation type="journal article" date="2023" name="Plants (Basel)">
        <title>Bridging the Gap: Combining Genomics and Transcriptomics Approaches to Understand Stylosanthes scabra, an Orphan Legume from the Brazilian Caatinga.</title>
        <authorList>
            <person name="Ferreira-Neto J.R.C."/>
            <person name="da Silva M.D."/>
            <person name="Binneck E."/>
            <person name="de Melo N.F."/>
            <person name="da Silva R.H."/>
            <person name="de Melo A.L.T.M."/>
            <person name="Pandolfi V."/>
            <person name="Bustamante F.O."/>
            <person name="Brasileiro-Vidal A.C."/>
            <person name="Benko-Iseppon A.M."/>
        </authorList>
    </citation>
    <scope>NUCLEOTIDE SEQUENCE [LARGE SCALE GENOMIC DNA]</scope>
    <source>
        <tissue evidence="2">Leaves</tissue>
    </source>
</reference>
<organism evidence="2 3">
    <name type="scientific">Stylosanthes scabra</name>
    <dbReference type="NCBI Taxonomy" id="79078"/>
    <lineage>
        <taxon>Eukaryota</taxon>
        <taxon>Viridiplantae</taxon>
        <taxon>Streptophyta</taxon>
        <taxon>Embryophyta</taxon>
        <taxon>Tracheophyta</taxon>
        <taxon>Spermatophyta</taxon>
        <taxon>Magnoliopsida</taxon>
        <taxon>eudicotyledons</taxon>
        <taxon>Gunneridae</taxon>
        <taxon>Pentapetalae</taxon>
        <taxon>rosids</taxon>
        <taxon>fabids</taxon>
        <taxon>Fabales</taxon>
        <taxon>Fabaceae</taxon>
        <taxon>Papilionoideae</taxon>
        <taxon>50 kb inversion clade</taxon>
        <taxon>dalbergioids sensu lato</taxon>
        <taxon>Dalbergieae</taxon>
        <taxon>Pterocarpus clade</taxon>
        <taxon>Stylosanthes</taxon>
    </lineage>
</organism>
<feature type="region of interest" description="Disordered" evidence="1">
    <location>
        <begin position="141"/>
        <end position="161"/>
    </location>
</feature>
<evidence type="ECO:0000256" key="1">
    <source>
        <dbReference type="SAM" id="MobiDB-lite"/>
    </source>
</evidence>
<dbReference type="EMBL" id="JASCZI010063366">
    <property type="protein sequence ID" value="MED6141246.1"/>
    <property type="molecule type" value="Genomic_DNA"/>
</dbReference>
<feature type="non-terminal residue" evidence="2">
    <location>
        <position position="1"/>
    </location>
</feature>
<proteinExistence type="predicted"/>
<protein>
    <submittedName>
        <fullName evidence="2">Uncharacterized protein</fullName>
    </submittedName>
</protein>
<evidence type="ECO:0000313" key="3">
    <source>
        <dbReference type="Proteomes" id="UP001341840"/>
    </source>
</evidence>
<name>A0ABU6SXP9_9FABA</name>
<keyword evidence="3" id="KW-1185">Reference proteome</keyword>
<dbReference type="Proteomes" id="UP001341840">
    <property type="component" value="Unassembled WGS sequence"/>
</dbReference>